<keyword evidence="3" id="KW-1185">Reference proteome</keyword>
<dbReference type="HOGENOM" id="CLU_1085141_0_0_7"/>
<evidence type="ECO:0000256" key="1">
    <source>
        <dbReference type="SAM" id="SignalP"/>
    </source>
</evidence>
<proteinExistence type="predicted"/>
<evidence type="ECO:0000313" key="3">
    <source>
        <dbReference type="Proteomes" id="UP000007587"/>
    </source>
</evidence>
<gene>
    <name evidence="2" type="ordered locus">COCOR_05982</name>
</gene>
<organism evidence="2 3">
    <name type="scientific">Corallococcus coralloides (strain ATCC 25202 / DSM 2259 / NBRC 100086 / M2)</name>
    <name type="common">Myxococcus coralloides</name>
    <dbReference type="NCBI Taxonomy" id="1144275"/>
    <lineage>
        <taxon>Bacteria</taxon>
        <taxon>Pseudomonadati</taxon>
        <taxon>Myxococcota</taxon>
        <taxon>Myxococcia</taxon>
        <taxon>Myxococcales</taxon>
        <taxon>Cystobacterineae</taxon>
        <taxon>Myxococcaceae</taxon>
        <taxon>Corallococcus</taxon>
    </lineage>
</organism>
<feature type="chain" id="PRO_5003616050" description="Lipoprotein" evidence="1">
    <location>
        <begin position="20"/>
        <end position="248"/>
    </location>
</feature>
<accession>H8MJP8</accession>
<name>H8MJP8_CORCM</name>
<dbReference type="InParanoid" id="H8MJP8"/>
<dbReference type="Proteomes" id="UP000007587">
    <property type="component" value="Chromosome"/>
</dbReference>
<dbReference type="EMBL" id="CP003389">
    <property type="protein sequence ID" value="AFE06692.1"/>
    <property type="molecule type" value="Genomic_DNA"/>
</dbReference>
<keyword evidence="1" id="KW-0732">Signal</keyword>
<sequence>MFPRWLALGLSLFGAQALAGYAPIPDGYVLLSSDTTNRYVVAGGARFFIPPAQWSHYSGASTVVLPQATINSYAEIPQEGTLLRQLGYAAIYVVVGEKFWWIPSPTELDYWDDWKTVNNIPNAGWSDVFYNYSYKVLVQERTTSQIYLYIAGAKYPITNAADLAYYGGASSVKIVPLGTLADNTDQPWCGALLRERSSSTVYSLGFINSSLPGMYRSPVTATADGEVPDGALSSIPVFTPGGFLNCIN</sequence>
<feature type="signal peptide" evidence="1">
    <location>
        <begin position="1"/>
        <end position="19"/>
    </location>
</feature>
<reference evidence="3" key="2">
    <citation type="submission" date="2012-03" db="EMBL/GenBank/DDBJ databases">
        <title>Genome sequence of the fruiting myxobacterium Corallococcus coralloides DSM 2259.</title>
        <authorList>
            <person name="Huntley S."/>
            <person name="Zhang Y."/>
            <person name="Treuner-Lange A."/>
            <person name="Sensen C.W."/>
            <person name="Sogaard-Andersen L."/>
        </authorList>
    </citation>
    <scope>NUCLEOTIDE SEQUENCE [LARGE SCALE GENOMIC DNA]</scope>
    <source>
        <strain evidence="3">ATCC 25202 / DSM 2259 / NBRC 100086 / M2</strain>
    </source>
</reference>
<protein>
    <recommendedName>
        <fullName evidence="4">Lipoprotein</fullName>
    </recommendedName>
</protein>
<dbReference type="KEGG" id="ccx:COCOR_05982"/>
<reference evidence="2 3" key="1">
    <citation type="journal article" date="2012" name="J. Bacteriol.">
        <title>Complete Genome Sequence of the Fruiting Myxobacterium Corallococcus coralloides DSM 2259.</title>
        <authorList>
            <person name="Huntley S."/>
            <person name="Zhang Y."/>
            <person name="Treuner-Lange A."/>
            <person name="Kneip S."/>
            <person name="Sensen C.W."/>
            <person name="Sogaard-Andersen L."/>
        </authorList>
    </citation>
    <scope>NUCLEOTIDE SEQUENCE [LARGE SCALE GENOMIC DNA]</scope>
    <source>
        <strain evidence="3">ATCC 25202 / DSM 2259 / NBRC 100086 / M2</strain>
    </source>
</reference>
<evidence type="ECO:0008006" key="4">
    <source>
        <dbReference type="Google" id="ProtNLM"/>
    </source>
</evidence>
<dbReference type="AlphaFoldDB" id="H8MJP8"/>
<evidence type="ECO:0000313" key="2">
    <source>
        <dbReference type="EMBL" id="AFE06692.1"/>
    </source>
</evidence>